<name>C9LK61_9BACT</name>
<gene>
    <name evidence="1" type="ORF">GCWU000325_02626</name>
</gene>
<evidence type="ECO:0000313" key="1">
    <source>
        <dbReference type="EMBL" id="EEX70583.1"/>
    </source>
</evidence>
<keyword evidence="2" id="KW-1185">Reference proteome</keyword>
<sequence>MFGYIICFILRPFDLCLHFILSQVVCQPDFMVFLADKLQNN</sequence>
<accession>C9LK61</accession>
<protein>
    <submittedName>
        <fullName evidence="1">Uncharacterized protein</fullName>
    </submittedName>
</protein>
<dbReference type="HOGENOM" id="CLU_3274785_0_0_10"/>
<comment type="caution">
    <text evidence="1">The sequence shown here is derived from an EMBL/GenBank/DDBJ whole genome shotgun (WGS) entry which is preliminary data.</text>
</comment>
<organism evidence="1 2">
    <name type="scientific">Alloprevotella tannerae ATCC 51259</name>
    <dbReference type="NCBI Taxonomy" id="626522"/>
    <lineage>
        <taxon>Bacteria</taxon>
        <taxon>Pseudomonadati</taxon>
        <taxon>Bacteroidota</taxon>
        <taxon>Bacteroidia</taxon>
        <taxon>Bacteroidales</taxon>
        <taxon>Prevotellaceae</taxon>
        <taxon>Alloprevotella</taxon>
    </lineage>
</organism>
<dbReference type="EMBL" id="ACIJ02000028">
    <property type="protein sequence ID" value="EEX70583.1"/>
    <property type="molecule type" value="Genomic_DNA"/>
</dbReference>
<dbReference type="Proteomes" id="UP000003460">
    <property type="component" value="Unassembled WGS sequence"/>
</dbReference>
<evidence type="ECO:0000313" key="2">
    <source>
        <dbReference type="Proteomes" id="UP000003460"/>
    </source>
</evidence>
<proteinExistence type="predicted"/>
<dbReference type="AlphaFoldDB" id="C9LK61"/>
<reference evidence="1" key="1">
    <citation type="submission" date="2009-09" db="EMBL/GenBank/DDBJ databases">
        <authorList>
            <person name="Weinstock G."/>
            <person name="Sodergren E."/>
            <person name="Clifton S."/>
            <person name="Fulton L."/>
            <person name="Fulton B."/>
            <person name="Courtney L."/>
            <person name="Fronick C."/>
            <person name="Harrison M."/>
            <person name="Strong C."/>
            <person name="Farmer C."/>
            <person name="Delahaunty K."/>
            <person name="Markovic C."/>
            <person name="Hall O."/>
            <person name="Minx P."/>
            <person name="Tomlinson C."/>
            <person name="Mitreva M."/>
            <person name="Nelson J."/>
            <person name="Hou S."/>
            <person name="Wollam A."/>
            <person name="Pepin K.H."/>
            <person name="Johnson M."/>
            <person name="Bhonagiri V."/>
            <person name="Nash W.E."/>
            <person name="Warren W."/>
            <person name="Chinwalla A."/>
            <person name="Mardis E.R."/>
            <person name="Wilson R.K."/>
        </authorList>
    </citation>
    <scope>NUCLEOTIDE SEQUENCE [LARGE SCALE GENOMIC DNA]</scope>
    <source>
        <strain evidence="1">ATCC 51259</strain>
    </source>
</reference>